<feature type="signal peptide" evidence="1">
    <location>
        <begin position="1"/>
        <end position="23"/>
    </location>
</feature>
<feature type="chain" id="PRO_5012913980" description="Secreted protein" evidence="1">
    <location>
        <begin position="24"/>
        <end position="78"/>
    </location>
</feature>
<dbReference type="InParanoid" id="A0A1X2H2E0"/>
<protein>
    <recommendedName>
        <fullName evidence="4">Secreted protein</fullName>
    </recommendedName>
</protein>
<keyword evidence="3" id="KW-1185">Reference proteome</keyword>
<name>A0A1X2H2E0_SYNRA</name>
<dbReference type="AlphaFoldDB" id="A0A1X2H2E0"/>
<keyword evidence="1" id="KW-0732">Signal</keyword>
<dbReference type="EMBL" id="MCGN01000010">
    <property type="protein sequence ID" value="ORY91970.1"/>
    <property type="molecule type" value="Genomic_DNA"/>
</dbReference>
<sequence>MSLYVRVCVCVCFCLCLCGDIRCSNEQKKSDRDKETGECTTRKGKKSWKGKKTRKEKKRKKEGEIEANNRERGVYVCL</sequence>
<comment type="caution">
    <text evidence="2">The sequence shown here is derived from an EMBL/GenBank/DDBJ whole genome shotgun (WGS) entry which is preliminary data.</text>
</comment>
<dbReference type="Proteomes" id="UP000242180">
    <property type="component" value="Unassembled WGS sequence"/>
</dbReference>
<evidence type="ECO:0000256" key="1">
    <source>
        <dbReference type="SAM" id="SignalP"/>
    </source>
</evidence>
<gene>
    <name evidence="2" type="ORF">BCR43DRAFT_497573</name>
</gene>
<reference evidence="2 3" key="1">
    <citation type="submission" date="2016-07" db="EMBL/GenBank/DDBJ databases">
        <title>Pervasive Adenine N6-methylation of Active Genes in Fungi.</title>
        <authorList>
            <consortium name="DOE Joint Genome Institute"/>
            <person name="Mondo S.J."/>
            <person name="Dannebaum R.O."/>
            <person name="Kuo R.C."/>
            <person name="Labutti K."/>
            <person name="Haridas S."/>
            <person name="Kuo A."/>
            <person name="Salamov A."/>
            <person name="Ahrendt S.R."/>
            <person name="Lipzen A."/>
            <person name="Sullivan W."/>
            <person name="Andreopoulos W.B."/>
            <person name="Clum A."/>
            <person name="Lindquist E."/>
            <person name="Daum C."/>
            <person name="Ramamoorthy G.K."/>
            <person name="Gryganskyi A."/>
            <person name="Culley D."/>
            <person name="Magnuson J.K."/>
            <person name="James T.Y."/>
            <person name="O'Malley M.A."/>
            <person name="Stajich J.E."/>
            <person name="Spatafora J.W."/>
            <person name="Visel A."/>
            <person name="Grigoriev I.V."/>
        </authorList>
    </citation>
    <scope>NUCLEOTIDE SEQUENCE [LARGE SCALE GENOMIC DNA]</scope>
    <source>
        <strain evidence="2 3">NRRL 2496</strain>
    </source>
</reference>
<evidence type="ECO:0008006" key="4">
    <source>
        <dbReference type="Google" id="ProtNLM"/>
    </source>
</evidence>
<evidence type="ECO:0000313" key="2">
    <source>
        <dbReference type="EMBL" id="ORY91970.1"/>
    </source>
</evidence>
<evidence type="ECO:0000313" key="3">
    <source>
        <dbReference type="Proteomes" id="UP000242180"/>
    </source>
</evidence>
<organism evidence="2 3">
    <name type="scientific">Syncephalastrum racemosum</name>
    <name type="common">Filamentous fungus</name>
    <dbReference type="NCBI Taxonomy" id="13706"/>
    <lineage>
        <taxon>Eukaryota</taxon>
        <taxon>Fungi</taxon>
        <taxon>Fungi incertae sedis</taxon>
        <taxon>Mucoromycota</taxon>
        <taxon>Mucoromycotina</taxon>
        <taxon>Mucoromycetes</taxon>
        <taxon>Mucorales</taxon>
        <taxon>Syncephalastraceae</taxon>
        <taxon>Syncephalastrum</taxon>
    </lineage>
</organism>
<proteinExistence type="predicted"/>
<accession>A0A1X2H2E0</accession>